<evidence type="ECO:0000256" key="2">
    <source>
        <dbReference type="SAM" id="SignalP"/>
    </source>
</evidence>
<sequence length="276" mass="27853">MKLNLILTGVALLDATASAIAIPDTTALTSFAHPAHSPRDDPSNSSPDLFRRKGGGGSGSKGGSSGSSSSTGKTGSSSSGSTSSSGRGSTSSSAGGRTTTGSGAPASYGGGRYYGGGTAVPYRAGAVSTLGIAPLFFVGAASLAFWPGIWYHPVYLYPYGNSWTFHNETTNANETKPVKCGCDAYQECGCDDNNSTEYVNSVLGTGAYNQLNQSLVTVSNVNGTDTILLNGTLPNGTTASGGTESASAGVGLRRLAEMAGWWPAAATVLTIVLYCP</sequence>
<organism evidence="4 5">
    <name type="scientific">Gnomoniopsis smithogilvyi</name>
    <dbReference type="NCBI Taxonomy" id="1191159"/>
    <lineage>
        <taxon>Eukaryota</taxon>
        <taxon>Fungi</taxon>
        <taxon>Dikarya</taxon>
        <taxon>Ascomycota</taxon>
        <taxon>Pezizomycotina</taxon>
        <taxon>Sordariomycetes</taxon>
        <taxon>Sordariomycetidae</taxon>
        <taxon>Diaporthales</taxon>
        <taxon>Gnomoniaceae</taxon>
        <taxon>Gnomoniopsis</taxon>
    </lineage>
</organism>
<keyword evidence="5" id="KW-1185">Reference proteome</keyword>
<comment type="caution">
    <text evidence="4">The sequence shown here is derived from an EMBL/GenBank/DDBJ whole genome shotgun (WGS) entry which is preliminary data.</text>
</comment>
<reference evidence="4" key="1">
    <citation type="submission" date="2022-10" db="EMBL/GenBank/DDBJ databases">
        <title>Tapping the CABI collections for fungal endophytes: first genome assemblies for Collariella, Neodidymelliopsis, Ascochyta clinopodiicola, Didymella pomorum, Didymosphaeria variabile, Neocosmospora piperis and Neocucurbitaria cava.</title>
        <authorList>
            <person name="Hill R."/>
        </authorList>
    </citation>
    <scope>NUCLEOTIDE SEQUENCE</scope>
    <source>
        <strain evidence="4">IMI 355082</strain>
    </source>
</reference>
<dbReference type="PANTHER" id="PTHR42091">
    <property type="entry name" value="CONSERVED GLYCINE-RICH PROTEIN (AFU_ORTHOLOGUE AFUA_7G02440)"/>
    <property type="match status" value="1"/>
</dbReference>
<proteinExistence type="predicted"/>
<name>A0A9W8Z5Y4_9PEZI</name>
<evidence type="ECO:0000256" key="1">
    <source>
        <dbReference type="SAM" id="MobiDB-lite"/>
    </source>
</evidence>
<evidence type="ECO:0000259" key="3">
    <source>
        <dbReference type="Pfam" id="PF24866"/>
    </source>
</evidence>
<accession>A0A9W8Z5Y4</accession>
<dbReference type="InterPro" id="IPR056634">
    <property type="entry name" value="DUF7732"/>
</dbReference>
<dbReference type="OrthoDB" id="5425547at2759"/>
<feature type="chain" id="PRO_5040976152" description="DUF7732 domain-containing protein" evidence="2">
    <location>
        <begin position="22"/>
        <end position="276"/>
    </location>
</feature>
<gene>
    <name evidence="4" type="ORF">N0V93_001667</name>
</gene>
<feature type="compositionally biased region" description="Low complexity" evidence="1">
    <location>
        <begin position="66"/>
        <end position="107"/>
    </location>
</feature>
<keyword evidence="2" id="KW-0732">Signal</keyword>
<dbReference type="Proteomes" id="UP001140453">
    <property type="component" value="Unassembled WGS sequence"/>
</dbReference>
<evidence type="ECO:0000313" key="5">
    <source>
        <dbReference type="Proteomes" id="UP001140453"/>
    </source>
</evidence>
<dbReference type="PANTHER" id="PTHR42091:SF1">
    <property type="entry name" value="CONSERVED GLYCINE-RICH PROTEIN (AFU_ORTHOLOGUE AFUA_7G02440)"/>
    <property type="match status" value="1"/>
</dbReference>
<protein>
    <recommendedName>
        <fullName evidence="3">DUF7732 domain-containing protein</fullName>
    </recommendedName>
</protein>
<feature type="signal peptide" evidence="2">
    <location>
        <begin position="1"/>
        <end position="21"/>
    </location>
</feature>
<dbReference type="Pfam" id="PF24866">
    <property type="entry name" value="DUF7732"/>
    <property type="match status" value="1"/>
</dbReference>
<feature type="compositionally biased region" description="Gly residues" evidence="1">
    <location>
        <begin position="55"/>
        <end position="65"/>
    </location>
</feature>
<dbReference type="AlphaFoldDB" id="A0A9W8Z5Y4"/>
<feature type="domain" description="DUF7732" evidence="3">
    <location>
        <begin position="113"/>
        <end position="237"/>
    </location>
</feature>
<feature type="region of interest" description="Disordered" evidence="1">
    <location>
        <begin position="32"/>
        <end position="107"/>
    </location>
</feature>
<dbReference type="EMBL" id="JAPEVB010000001">
    <property type="protein sequence ID" value="KAJ4397439.1"/>
    <property type="molecule type" value="Genomic_DNA"/>
</dbReference>
<evidence type="ECO:0000313" key="4">
    <source>
        <dbReference type="EMBL" id="KAJ4397439.1"/>
    </source>
</evidence>